<dbReference type="Proteomes" id="UP001460270">
    <property type="component" value="Unassembled WGS sequence"/>
</dbReference>
<evidence type="ECO:0000313" key="7">
    <source>
        <dbReference type="EMBL" id="KAK7891941.1"/>
    </source>
</evidence>
<feature type="domain" description="NACHT LRR and PYD" evidence="6">
    <location>
        <begin position="360"/>
        <end position="476"/>
    </location>
</feature>
<evidence type="ECO:0000259" key="6">
    <source>
        <dbReference type="Pfam" id="PF17776"/>
    </source>
</evidence>
<organism evidence="7 8">
    <name type="scientific">Mugilogobius chulae</name>
    <name type="common">yellowstripe goby</name>
    <dbReference type="NCBI Taxonomy" id="88201"/>
    <lineage>
        <taxon>Eukaryota</taxon>
        <taxon>Metazoa</taxon>
        <taxon>Chordata</taxon>
        <taxon>Craniata</taxon>
        <taxon>Vertebrata</taxon>
        <taxon>Euteleostomi</taxon>
        <taxon>Actinopterygii</taxon>
        <taxon>Neopterygii</taxon>
        <taxon>Teleostei</taxon>
        <taxon>Neoteleostei</taxon>
        <taxon>Acanthomorphata</taxon>
        <taxon>Gobiaria</taxon>
        <taxon>Gobiiformes</taxon>
        <taxon>Gobioidei</taxon>
        <taxon>Gobiidae</taxon>
        <taxon>Gobionellinae</taxon>
        <taxon>Mugilogobius</taxon>
    </lineage>
</organism>
<dbReference type="InterPro" id="IPR032675">
    <property type="entry name" value="LRR_dom_sf"/>
</dbReference>
<dbReference type="GO" id="GO:0005524">
    <property type="term" value="F:ATP binding"/>
    <property type="evidence" value="ECO:0007669"/>
    <property type="project" value="UniProtKB-KW"/>
</dbReference>
<evidence type="ECO:0000313" key="8">
    <source>
        <dbReference type="Proteomes" id="UP001460270"/>
    </source>
</evidence>
<dbReference type="PANTHER" id="PTHR47189:SF1">
    <property type="entry name" value="MHC CLASS II TRANSACTIVATOR"/>
    <property type="match status" value="1"/>
</dbReference>
<evidence type="ECO:0000256" key="4">
    <source>
        <dbReference type="ARBA" id="ARBA00022840"/>
    </source>
</evidence>
<evidence type="ECO:0000259" key="5">
    <source>
        <dbReference type="Pfam" id="PF05729"/>
    </source>
</evidence>
<dbReference type="PANTHER" id="PTHR47189">
    <property type="entry name" value="MHC CLASS II TRANSACTIVATOR"/>
    <property type="match status" value="1"/>
</dbReference>
<dbReference type="EMBL" id="JBBPFD010000017">
    <property type="protein sequence ID" value="KAK7891941.1"/>
    <property type="molecule type" value="Genomic_DNA"/>
</dbReference>
<evidence type="ECO:0000256" key="1">
    <source>
        <dbReference type="ARBA" id="ARBA00022614"/>
    </source>
</evidence>
<keyword evidence="2" id="KW-0677">Repeat</keyword>
<name>A0AAW0N6P8_9GOBI</name>
<dbReference type="GO" id="GO:0045944">
    <property type="term" value="P:positive regulation of transcription by RNA polymerase II"/>
    <property type="evidence" value="ECO:0007669"/>
    <property type="project" value="TreeGrafter"/>
</dbReference>
<reference evidence="8" key="1">
    <citation type="submission" date="2024-04" db="EMBL/GenBank/DDBJ databases">
        <title>Salinicola lusitanus LLJ914,a marine bacterium isolated from the Okinawa Trough.</title>
        <authorList>
            <person name="Li J."/>
        </authorList>
    </citation>
    <scope>NUCLEOTIDE SEQUENCE [LARGE SCALE GENOMIC DNA]</scope>
</reference>
<dbReference type="GO" id="GO:0045348">
    <property type="term" value="P:positive regulation of MHC class II biosynthetic process"/>
    <property type="evidence" value="ECO:0007669"/>
    <property type="project" value="TreeGrafter"/>
</dbReference>
<sequence>MRWSATRERLVMDVEVDKVWVSGEEQTKLETDQIKLLDLLTDPAKHLTMSFYELLFQYYPSPQGEDEKKAIMDYLLSNPQQSCWILDGYDEFQENLNEGDNKNAQLDPRSPRPVAELISALLHRHILPGCTVVITCRVRDATDLERKADKVGEIQPWNHHQIKQYVDKYFQLKGNTDFWSHATSLLFSNKHLAAISSIPALCNFSCICLEHLLQEMQPRCEGKEDARLVPQVPSTLTSVYLTSIATFLSRCLNQKEASTKMTSQSTLLPLTSLVSHYRSELSELCELAWNGLETGKTLFLEGEIPFSILDFSVTSGLISQVALEYTNIGKGNLVKVSNSDLLQTELRKNGTLVTAYCFIHLTVQEFLSALKIMTSADDKLLRNRLSLKTRWPNKSGQKTVFTSSIHLFLSGLASTHCSDVLAVLANHKLSKNVKKSKKLAPTNVPQQHDWTKGNNTTVLELCHCIQESQDDQVAKQLTSIKPSLELHNINLSPKDLDALAFVVNSSQEKNIGLDFQACSIELDGLELLSSCKTITDLSFHSRKYEDNFAEKLFMILPKLVSLKKLSFCNARMTAIGATHLASALLKCSCITEINLSGNNLGDDGTKLIIDILPKLPQLLFVNISKNNASLQAAVYLTKKISSMNVQRIYIDGSNGELKLTFDPNCGRNSHEANLQTEISLLKHKWSRSEMQSFASSLTQYPSISVLNLSGGQWKIDTLKVLAHFLPNFNITEKTILNGCCSSFEAVIVLITLLSQCTSISKIHISLSYSLLDNDTIKNLVDILPKITSLKTLILNACITSTTEALLLVRGVTSCERVKSIQMSLQGESRIFFDKKKQDQFSFRFSHFSLDTGSLNSLLQTLQSGPPLSELDLSNNNLDVKSVVTFLPELKINNYVNLSNTDLKQQDIIDVVNTLCTCDNVSAVEVCLAVESKCILWFRRWKKQIKRLRITEAALTPNCQKELVKIISFCHRPIKLEMKNCFSGSVVHFVEMFDSSCAGCTVIIEEAWIRSEEAVRLLCHCLELNRNINSISIQQTTLHLVFNNSFGPTQYFVCGKASGPDFSATTTIGLVDCEVQGAHLALMKDTLQRCLYLTKLDFSHNCLGEIGAEMLCSVIPALPNLTSLRVDKDECVHFAQILCKSLSQCNSLQSLSLSGNVMNEFAAQVITNVLPRLKAINLSQCVWENSGELLLINNLAHYEHLEELCLDCLQLDQESEMSLTQTLPRVKTLRVLKLNNISTSLSVVKFLVAMKKLVHLEDLQMIGWKMLDSEIDQLVKLLPLWTRLQKICISRNNLGDLTAARMALVFPSLTHMCVVDISENNIGPKGSVELAKAISCLKNLTQINLTSVGTSELCAAVTGLTYCPQLQDVRLGWNKCGDDAAQALAKVLLVCQNLEKIDLECNFVSLVGAEALLEALHSCPALKIIRLWKNRVSPGDAEKLSQKDRRLSFSST</sequence>
<keyword evidence="3" id="KW-0547">Nucleotide-binding</keyword>
<dbReference type="Pfam" id="PF05729">
    <property type="entry name" value="NACHT"/>
    <property type="match status" value="1"/>
</dbReference>
<dbReference type="InterPro" id="IPR001611">
    <property type="entry name" value="Leu-rich_rpt"/>
</dbReference>
<evidence type="ECO:0008006" key="9">
    <source>
        <dbReference type="Google" id="ProtNLM"/>
    </source>
</evidence>
<feature type="domain" description="NACHT" evidence="5">
    <location>
        <begin position="47"/>
        <end position="171"/>
    </location>
</feature>
<accession>A0AAW0N6P8</accession>
<dbReference type="InterPro" id="IPR007111">
    <property type="entry name" value="NACHT_NTPase"/>
</dbReference>
<dbReference type="GO" id="GO:0045345">
    <property type="term" value="P:positive regulation of MHC class I biosynthetic process"/>
    <property type="evidence" value="ECO:0007669"/>
    <property type="project" value="TreeGrafter"/>
</dbReference>
<dbReference type="Gene3D" id="3.40.50.300">
    <property type="entry name" value="P-loop containing nucleotide triphosphate hydrolases"/>
    <property type="match status" value="1"/>
</dbReference>
<evidence type="ECO:0000256" key="3">
    <source>
        <dbReference type="ARBA" id="ARBA00022741"/>
    </source>
</evidence>
<dbReference type="InterPro" id="IPR041267">
    <property type="entry name" value="NLRP_HD2"/>
</dbReference>
<evidence type="ECO:0000256" key="2">
    <source>
        <dbReference type="ARBA" id="ARBA00022737"/>
    </source>
</evidence>
<dbReference type="Pfam" id="PF17776">
    <property type="entry name" value="NLRC4_HD2"/>
    <property type="match status" value="1"/>
</dbReference>
<proteinExistence type="predicted"/>
<comment type="caution">
    <text evidence="7">The sequence shown here is derived from an EMBL/GenBank/DDBJ whole genome shotgun (WGS) entry which is preliminary data.</text>
</comment>
<dbReference type="Pfam" id="PF13516">
    <property type="entry name" value="LRR_6"/>
    <property type="match status" value="2"/>
</dbReference>
<keyword evidence="1" id="KW-0433">Leucine-rich repeat</keyword>
<dbReference type="SUPFAM" id="SSF52047">
    <property type="entry name" value="RNI-like"/>
    <property type="match status" value="3"/>
</dbReference>
<keyword evidence="8" id="KW-1185">Reference proteome</keyword>
<keyword evidence="4" id="KW-0067">ATP-binding</keyword>
<protein>
    <recommendedName>
        <fullName evidence="9">NACHT domain-containing protein</fullName>
    </recommendedName>
</protein>
<gene>
    <name evidence="7" type="ORF">WMY93_023904</name>
</gene>
<dbReference type="InterPro" id="IPR027417">
    <property type="entry name" value="P-loop_NTPase"/>
</dbReference>
<dbReference type="SMART" id="SM00368">
    <property type="entry name" value="LRR_RI"/>
    <property type="match status" value="10"/>
</dbReference>
<dbReference type="Gene3D" id="3.80.10.10">
    <property type="entry name" value="Ribonuclease Inhibitor"/>
    <property type="match status" value="5"/>
</dbReference>